<dbReference type="OrthoDB" id="10063988at2759"/>
<dbReference type="Gene3D" id="2.60.40.4100">
    <property type="entry name" value="Zona pellucida, ZP-C domain"/>
    <property type="match status" value="1"/>
</dbReference>
<dbReference type="InterPro" id="IPR055356">
    <property type="entry name" value="ZP-N"/>
</dbReference>
<evidence type="ECO:0000256" key="1">
    <source>
        <dbReference type="ARBA" id="ARBA00022729"/>
    </source>
</evidence>
<keyword evidence="2" id="KW-1015">Disulfide bond</keyword>
<feature type="chain" id="PRO_5037701603" description="ZP domain-containing protein" evidence="5">
    <location>
        <begin position="25"/>
        <end position="902"/>
    </location>
</feature>
<keyword evidence="4" id="KW-1133">Transmembrane helix</keyword>
<evidence type="ECO:0000313" key="8">
    <source>
        <dbReference type="Proteomes" id="UP000887568"/>
    </source>
</evidence>
<dbReference type="InterPro" id="IPR048290">
    <property type="entry name" value="ZP_chr"/>
</dbReference>
<evidence type="ECO:0000256" key="3">
    <source>
        <dbReference type="ARBA" id="ARBA00023180"/>
    </source>
</evidence>
<evidence type="ECO:0000256" key="5">
    <source>
        <dbReference type="SAM" id="SignalP"/>
    </source>
</evidence>
<accession>A0A914AFI0</accession>
<dbReference type="Pfam" id="PF23344">
    <property type="entry name" value="ZP-N"/>
    <property type="match status" value="1"/>
</dbReference>
<keyword evidence="3" id="KW-0325">Glycoprotein</keyword>
<keyword evidence="4" id="KW-0812">Transmembrane</keyword>
<reference evidence="7" key="1">
    <citation type="submission" date="2022-11" db="UniProtKB">
        <authorList>
            <consortium name="EnsemblMetazoa"/>
        </authorList>
    </citation>
    <scope>IDENTIFICATION</scope>
</reference>
<sequence length="902" mass="99921">MESKFKLAFLFLGLQAFLAGTVESSHFRGVSLSWRATDDPNEVDIDWRFWFRRSGSYRYCDQTHIANATQIDTGEYLKCDQCSYPQITRITYECTDYSLAEDWQTGVGNTRFTIDPGLTTFDIRYTECCWIPLGNSPSSYSAQAHVDLNPRNGVINSSPITSWMPVTRIQRGCQATLNIPKTDPDGDEVKCRWASSSAEGGNVTPVQNATLDQNTCVVTIDAASLSGWYAVALIVEDFATPSSVTAMSKVPLQFLVNVYLSYDPCDDKPVLIDPSPAQGNCYGLAPGKTFSAQIRARAAYSQITEMETTSPVGMTTTAVSLVPGKMDEYYIVATWTPTDNQMETHIFCFNALDSDGYTSEVRCVYLTVKAPLSVIQSWPADGSVVPSNLGVWTFKFNQSVTIETATTNMLFRNQYNNMYMFSGSVTQGAPDTIQVSLQGWLSANYWYSVSLSEGVVKSGDSCPVSSEGYDMRVYTTYAWWTTSATEGFGTEVATTPMEGMIMTTEVREEMVPRFPTTPGDWITMPAENEETTAVIEAATIQLTPPHHGNTQPPPSPTMDCSDSGMTVFIPRSVIGDALASHLHFLDPACVGSHHNASHVKIATTYNRCGTFMEVRGENVIFFNVVQDEAVPITPGEVITRDLDIEIPVQCIMDLEGIGEISFRPDTSKITFGEDGFGSFNFSLRLYPTNDYATPYQPADYPIDVTMGEKLYFEARTWSEPNLELFVQTCRATPTSNPDDFHRYTFIQDGCIEDNTVVFRPSYDPDVERFEIDVFAFIDTLPQPLVYVHCDMILCNSSDASSRCALGCPTGNINSLLSMRRRHARSASGSRAYAITQGPISVVKQEGGKETKSEMSSVQLPVLLTTVCLLVGCVLVLGTLVVVMRRRKQRVYAYQPLMVNEED</sequence>
<evidence type="ECO:0000313" key="7">
    <source>
        <dbReference type="EnsemblMetazoa" id="XP_038062478.1"/>
    </source>
</evidence>
<dbReference type="AlphaFoldDB" id="A0A914AFI0"/>
<feature type="transmembrane region" description="Helical" evidence="4">
    <location>
        <begin position="859"/>
        <end position="882"/>
    </location>
</feature>
<dbReference type="PRINTS" id="PR00023">
    <property type="entry name" value="ZPELLUCIDA"/>
</dbReference>
<evidence type="ECO:0000256" key="2">
    <source>
        <dbReference type="ARBA" id="ARBA00023157"/>
    </source>
</evidence>
<dbReference type="Gene3D" id="2.60.40.3210">
    <property type="entry name" value="Zona pellucida, ZP-N domain"/>
    <property type="match status" value="1"/>
</dbReference>
<organism evidence="7 8">
    <name type="scientific">Patiria miniata</name>
    <name type="common">Bat star</name>
    <name type="synonym">Asterina miniata</name>
    <dbReference type="NCBI Taxonomy" id="46514"/>
    <lineage>
        <taxon>Eukaryota</taxon>
        <taxon>Metazoa</taxon>
        <taxon>Echinodermata</taxon>
        <taxon>Eleutherozoa</taxon>
        <taxon>Asterozoa</taxon>
        <taxon>Asteroidea</taxon>
        <taxon>Valvatacea</taxon>
        <taxon>Valvatida</taxon>
        <taxon>Asterinidae</taxon>
        <taxon>Patiria</taxon>
    </lineage>
</organism>
<keyword evidence="8" id="KW-1185">Reference proteome</keyword>
<evidence type="ECO:0000259" key="6">
    <source>
        <dbReference type="PROSITE" id="PS51034"/>
    </source>
</evidence>
<evidence type="ECO:0000256" key="4">
    <source>
        <dbReference type="SAM" id="Phobius"/>
    </source>
</evidence>
<feature type="signal peptide" evidence="5">
    <location>
        <begin position="1"/>
        <end position="24"/>
    </location>
</feature>
<dbReference type="GeneID" id="119732967"/>
<dbReference type="Pfam" id="PF00100">
    <property type="entry name" value="Zona_pellucida"/>
    <property type="match status" value="1"/>
</dbReference>
<dbReference type="EnsemblMetazoa" id="XM_038206550.1">
    <property type="protein sequence ID" value="XP_038062478.1"/>
    <property type="gene ID" value="LOC119732967"/>
</dbReference>
<dbReference type="InterPro" id="IPR042235">
    <property type="entry name" value="ZP-C_dom"/>
</dbReference>
<keyword evidence="4" id="KW-0472">Membrane</keyword>
<dbReference type="SMART" id="SM00241">
    <property type="entry name" value="ZP"/>
    <property type="match status" value="1"/>
</dbReference>
<proteinExistence type="predicted"/>
<feature type="domain" description="ZP" evidence="6">
    <location>
        <begin position="559"/>
        <end position="810"/>
    </location>
</feature>
<protein>
    <recommendedName>
        <fullName evidence="6">ZP domain-containing protein</fullName>
    </recommendedName>
</protein>
<dbReference type="RefSeq" id="XP_038062478.1">
    <property type="nucleotide sequence ID" value="XM_038206550.1"/>
</dbReference>
<dbReference type="PANTHER" id="PTHR14002:SF43">
    <property type="entry name" value="DELTA-LIKE PROTEIN"/>
    <property type="match status" value="1"/>
</dbReference>
<name>A0A914AFI0_PATMI</name>
<dbReference type="Proteomes" id="UP000887568">
    <property type="component" value="Unplaced"/>
</dbReference>
<dbReference type="OMA" id="GRWCQSE"/>
<dbReference type="InterPro" id="IPR055355">
    <property type="entry name" value="ZP-C"/>
</dbReference>
<dbReference type="InterPro" id="IPR001507">
    <property type="entry name" value="ZP_dom"/>
</dbReference>
<keyword evidence="1 5" id="KW-0732">Signal</keyword>
<dbReference type="PROSITE" id="PS51034">
    <property type="entry name" value="ZP_2"/>
    <property type="match status" value="1"/>
</dbReference>
<dbReference type="PANTHER" id="PTHR14002">
    <property type="entry name" value="ENDOGLIN/TGF-BETA RECEPTOR TYPE III"/>
    <property type="match status" value="1"/>
</dbReference>